<dbReference type="PANTHER" id="PTHR42770:SF7">
    <property type="entry name" value="MEMBRANE PROTEIN"/>
    <property type="match status" value="1"/>
</dbReference>
<name>A0ABV4UQ71_9MICC</name>
<feature type="transmembrane region" description="Helical" evidence="6">
    <location>
        <begin position="389"/>
        <end position="405"/>
    </location>
</feature>
<evidence type="ECO:0000256" key="6">
    <source>
        <dbReference type="SAM" id="Phobius"/>
    </source>
</evidence>
<feature type="transmembrane region" description="Helical" evidence="6">
    <location>
        <begin position="43"/>
        <end position="68"/>
    </location>
</feature>
<proteinExistence type="predicted"/>
<dbReference type="PANTHER" id="PTHR42770">
    <property type="entry name" value="AMINO ACID TRANSPORTER-RELATED"/>
    <property type="match status" value="1"/>
</dbReference>
<evidence type="ECO:0000256" key="4">
    <source>
        <dbReference type="ARBA" id="ARBA00022989"/>
    </source>
</evidence>
<organism evidence="7 8">
    <name type="scientific">Arthrobacter halodurans</name>
    <dbReference type="NCBI Taxonomy" id="516699"/>
    <lineage>
        <taxon>Bacteria</taxon>
        <taxon>Bacillati</taxon>
        <taxon>Actinomycetota</taxon>
        <taxon>Actinomycetes</taxon>
        <taxon>Micrococcales</taxon>
        <taxon>Micrococcaceae</taxon>
        <taxon>Arthrobacter</taxon>
    </lineage>
</organism>
<comment type="caution">
    <text evidence="7">The sequence shown here is derived from an EMBL/GenBank/DDBJ whole genome shotgun (WGS) entry which is preliminary data.</text>
</comment>
<dbReference type="Gene3D" id="1.20.1740.10">
    <property type="entry name" value="Amino acid/polyamine transporter I"/>
    <property type="match status" value="1"/>
</dbReference>
<dbReference type="Pfam" id="PF13520">
    <property type="entry name" value="AA_permease_2"/>
    <property type="match status" value="1"/>
</dbReference>
<sequence length="409" mass="40860">MPATPPLKRTLGAWDATTLGVGSMVGAGVFVVLSPAASRAGELLWLALLAAALVAVANALAVAALATVHTSSGGAYLYGRRQLGPWPGFIAGWGFVTGKTASCAAMAYTVGLYAAPGHATALAVGAVAAVAAVNLLGITRTAAAARILVAPVVGLLVFVVVGALASASATAAQPIDPPAPWSVPQAAALLFFAFAGYARIATLGEEVRDPERTVPLAIVAALGVTLVLYAGLAWGLVRLLGLGGLAAAAAPVRDAVVLLGAPAWVAAAGAALAALGALLALVAGISRTALAMAREGDLPAVLARVGRRHHVPWVAEVAVAAAVSVLLVTSDVTTIIGFSSFGVLVYYAVANASALTLGSRPWYSPRWLNAAGGAACLLLALTLPWRSVVAMLAVFAAGCAGRALVTRRR</sequence>
<keyword evidence="4 6" id="KW-1133">Transmembrane helix</keyword>
<dbReference type="PIRSF" id="PIRSF006060">
    <property type="entry name" value="AA_transporter"/>
    <property type="match status" value="1"/>
</dbReference>
<evidence type="ECO:0000256" key="2">
    <source>
        <dbReference type="ARBA" id="ARBA00022475"/>
    </source>
</evidence>
<feature type="transmembrane region" description="Helical" evidence="6">
    <location>
        <begin position="257"/>
        <end position="290"/>
    </location>
</feature>
<dbReference type="EMBL" id="JBHDLJ010000004">
    <property type="protein sequence ID" value="MFB0834412.1"/>
    <property type="molecule type" value="Genomic_DNA"/>
</dbReference>
<evidence type="ECO:0000256" key="1">
    <source>
        <dbReference type="ARBA" id="ARBA00004651"/>
    </source>
</evidence>
<feature type="transmembrane region" description="Helical" evidence="6">
    <location>
        <begin position="181"/>
        <end position="202"/>
    </location>
</feature>
<gene>
    <name evidence="7" type="ORF">ACETWP_07420</name>
</gene>
<reference evidence="7 8" key="1">
    <citation type="submission" date="2024-09" db="EMBL/GenBank/DDBJ databases">
        <authorList>
            <person name="Salinas-Garcia M.A."/>
            <person name="Prieme A."/>
        </authorList>
    </citation>
    <scope>NUCLEOTIDE SEQUENCE [LARGE SCALE GENOMIC DNA]</scope>
    <source>
        <strain evidence="7 8">DSM 21081</strain>
    </source>
</reference>
<feature type="transmembrane region" description="Helical" evidence="6">
    <location>
        <begin position="148"/>
        <end position="169"/>
    </location>
</feature>
<feature type="transmembrane region" description="Helical" evidence="6">
    <location>
        <begin position="214"/>
        <end position="237"/>
    </location>
</feature>
<keyword evidence="8" id="KW-1185">Reference proteome</keyword>
<feature type="transmembrane region" description="Helical" evidence="6">
    <location>
        <begin position="117"/>
        <end position="136"/>
    </location>
</feature>
<feature type="transmembrane region" description="Helical" evidence="6">
    <location>
        <begin position="311"/>
        <end position="329"/>
    </location>
</feature>
<accession>A0ABV4UQ71</accession>
<comment type="subcellular location">
    <subcellularLocation>
        <location evidence="1">Cell membrane</location>
        <topology evidence="1">Multi-pass membrane protein</topology>
    </subcellularLocation>
</comment>
<feature type="transmembrane region" description="Helical" evidence="6">
    <location>
        <begin position="335"/>
        <end position="355"/>
    </location>
</feature>
<evidence type="ECO:0000256" key="3">
    <source>
        <dbReference type="ARBA" id="ARBA00022692"/>
    </source>
</evidence>
<keyword evidence="2" id="KW-1003">Cell membrane</keyword>
<feature type="transmembrane region" description="Helical" evidence="6">
    <location>
        <begin position="12"/>
        <end position="37"/>
    </location>
</feature>
<protein>
    <submittedName>
        <fullName evidence="7">APC family permease</fullName>
    </submittedName>
</protein>
<dbReference type="Proteomes" id="UP001575652">
    <property type="component" value="Unassembled WGS sequence"/>
</dbReference>
<feature type="transmembrane region" description="Helical" evidence="6">
    <location>
        <begin position="367"/>
        <end position="383"/>
    </location>
</feature>
<keyword evidence="3 6" id="KW-0812">Transmembrane</keyword>
<evidence type="ECO:0000313" key="8">
    <source>
        <dbReference type="Proteomes" id="UP001575652"/>
    </source>
</evidence>
<dbReference type="RefSeq" id="WP_373971578.1">
    <property type="nucleotide sequence ID" value="NZ_JBHDLJ010000004.1"/>
</dbReference>
<evidence type="ECO:0000313" key="7">
    <source>
        <dbReference type="EMBL" id="MFB0834412.1"/>
    </source>
</evidence>
<dbReference type="InterPro" id="IPR002293">
    <property type="entry name" value="AA/rel_permease1"/>
</dbReference>
<evidence type="ECO:0000256" key="5">
    <source>
        <dbReference type="ARBA" id="ARBA00023136"/>
    </source>
</evidence>
<keyword evidence="5 6" id="KW-0472">Membrane</keyword>
<dbReference type="InterPro" id="IPR050367">
    <property type="entry name" value="APC_superfamily"/>
</dbReference>